<dbReference type="Gene3D" id="2.60.40.4070">
    <property type="match status" value="1"/>
</dbReference>
<dbReference type="EMBL" id="MEUM01000141">
    <property type="protein sequence ID" value="OGC39242.1"/>
    <property type="molecule type" value="Genomic_DNA"/>
</dbReference>
<name>A0A1F4U2V2_UNCW3</name>
<accession>A0A1F4U2V2</accession>
<organism evidence="1 2">
    <name type="scientific">candidate division WOR-3 bacterium RBG_13_43_14</name>
    <dbReference type="NCBI Taxonomy" id="1802590"/>
    <lineage>
        <taxon>Bacteria</taxon>
        <taxon>Bacteria division WOR-3</taxon>
    </lineage>
</organism>
<dbReference type="AlphaFoldDB" id="A0A1F4U2V2"/>
<evidence type="ECO:0000313" key="1">
    <source>
        <dbReference type="EMBL" id="OGC39242.1"/>
    </source>
</evidence>
<dbReference type="InterPro" id="IPR026444">
    <property type="entry name" value="Secre_tail"/>
</dbReference>
<protein>
    <recommendedName>
        <fullName evidence="3">FlgD Ig-like domain-containing protein</fullName>
    </recommendedName>
</protein>
<dbReference type="Proteomes" id="UP000177025">
    <property type="component" value="Unassembled WGS sequence"/>
</dbReference>
<proteinExistence type="predicted"/>
<reference evidence="1 2" key="1">
    <citation type="journal article" date="2016" name="Nat. Commun.">
        <title>Thousands of microbial genomes shed light on interconnected biogeochemical processes in an aquifer system.</title>
        <authorList>
            <person name="Anantharaman K."/>
            <person name="Brown C.T."/>
            <person name="Hug L.A."/>
            <person name="Sharon I."/>
            <person name="Castelle C.J."/>
            <person name="Probst A.J."/>
            <person name="Thomas B.C."/>
            <person name="Singh A."/>
            <person name="Wilkins M.J."/>
            <person name="Karaoz U."/>
            <person name="Brodie E.L."/>
            <person name="Williams K.H."/>
            <person name="Hubbard S.S."/>
            <person name="Banfield J.F."/>
        </authorList>
    </citation>
    <scope>NUCLEOTIDE SEQUENCE [LARGE SCALE GENOMIC DNA]</scope>
</reference>
<gene>
    <name evidence="1" type="ORF">A2Y85_08775</name>
</gene>
<evidence type="ECO:0000313" key="2">
    <source>
        <dbReference type="Proteomes" id="UP000177025"/>
    </source>
</evidence>
<evidence type="ECO:0008006" key="3">
    <source>
        <dbReference type="Google" id="ProtNLM"/>
    </source>
</evidence>
<sequence>MKIERQLPILLIIQLHTVFILLNSISIVFAYPPGWSDDILINNDTLWHHDDPDITTDNDNNVWITWDDATWTSGEIYFSKRDSLGNCLIPPTNLSNNTSVSKMSKIAVDRSNNIQFIWRDLSPSGYGVWHAKLASDGSVLVPSHLAVSGGGGFFSTLHPAMTINKYNEIYVIWDEINSLGNNQMCFSKLDSMGMPVVEKIPISPESLAAFWPGIGVDSFANCHLGYRIDSIGGPYSDRLTYSKVDINGNILISNKVFSYGSSPTMIADQQQNIHVLYTNTNGSGTRIEHLKIDQQGNVLSGPDTIKPQTYAYYSNGHMAMDSLHYFHIVWTAAYVGAPGPGMYAKMDTMANIIIPPTEIIYPDYILRPDGLRIATDHRNRLHVTWLDQRRNPGYIGDIYYKRGENEQQIYEINHTFSPNTQSIIAAPNPFSHVLTIKLSNAGVKIKQDLEIFNAAGRKVYNTSFIPHNKCIYWDGRDNEGGILPAGVYFINIENNMGGAKCMVIKLK</sequence>
<comment type="caution">
    <text evidence="1">The sequence shown here is derived from an EMBL/GenBank/DDBJ whole genome shotgun (WGS) entry which is preliminary data.</text>
</comment>
<dbReference type="NCBIfam" id="TIGR04183">
    <property type="entry name" value="Por_Secre_tail"/>
    <property type="match status" value="1"/>
</dbReference>